<dbReference type="InterPro" id="IPR004305">
    <property type="entry name" value="Thiaminase-2/PQQC"/>
</dbReference>
<dbReference type="InterPro" id="IPR016084">
    <property type="entry name" value="Haem_Oase-like_multi-hlx"/>
</dbReference>
<dbReference type="PANTHER" id="PTHR43198">
    <property type="entry name" value="BIFUNCTIONAL TH2 PROTEIN"/>
    <property type="match status" value="1"/>
</dbReference>
<dbReference type="Pfam" id="PF03070">
    <property type="entry name" value="TENA_THI-4"/>
    <property type="match status" value="1"/>
</dbReference>
<dbReference type="GO" id="GO:0009228">
    <property type="term" value="P:thiamine biosynthetic process"/>
    <property type="evidence" value="ECO:0007669"/>
    <property type="project" value="UniProtKB-KW"/>
</dbReference>
<dbReference type="InterPro" id="IPR050967">
    <property type="entry name" value="Thiamine_Salvage_TenA"/>
</dbReference>
<evidence type="ECO:0000256" key="12">
    <source>
        <dbReference type="PIRSR" id="PIRSR003170-1"/>
    </source>
</evidence>
<comment type="catalytic activity">
    <reaction evidence="7">
        <text>N-formyl-4-amino-5-aminomethyl-2-methylpyrimidine + H2O = 4-amino-5-aminomethyl-2-methylpyrimidine + formate</text>
        <dbReference type="Rhea" id="RHEA:46212"/>
        <dbReference type="ChEBI" id="CHEBI:15377"/>
        <dbReference type="ChEBI" id="CHEBI:15740"/>
        <dbReference type="ChEBI" id="CHEBI:63416"/>
        <dbReference type="ChEBI" id="CHEBI:85895"/>
    </reaction>
</comment>
<evidence type="ECO:0000256" key="5">
    <source>
        <dbReference type="ARBA" id="ARBA00022977"/>
    </source>
</evidence>
<sequence>MEGIHRDVGSTTDAWLKKHSIVYIAATRHPFIHAIRDGSIDPNNFKRWLGQDYLFVRTFVPFASSVLLKAWKESDDSSDMDVLLGGIASLNDEISWFKREASKWGVQLSSIVPQQVNQNYCRFLESLMGLEVEYTVAITALWAIEVVYQQSFAHCLEEDASTPADLRETCQRWGNEEFGRYCSTLRMIADRRLMKATDSELKKAEVTFLCILEHEVEFWNMSRG</sequence>
<dbReference type="Proteomes" id="UP000233551">
    <property type="component" value="Unassembled WGS sequence"/>
</dbReference>
<evidence type="ECO:0000313" key="18">
    <source>
        <dbReference type="Proteomes" id="UP000233551"/>
    </source>
</evidence>
<comment type="caution">
    <text evidence="15">The sequence shown here is derived from an EMBL/GenBank/DDBJ whole genome shotgun (WGS) entry which is preliminary data.</text>
</comment>
<reference evidence="16 18" key="3">
    <citation type="submission" date="2017-11" db="EMBL/GenBank/DDBJ databases">
        <title>De-novo sequencing of pomegranate (Punica granatum L.) genome.</title>
        <authorList>
            <person name="Akparov Z."/>
            <person name="Amiraslanov A."/>
            <person name="Hajiyeva S."/>
            <person name="Abbasov M."/>
            <person name="Kaur K."/>
            <person name="Hamwieh A."/>
            <person name="Solovyev V."/>
            <person name="Salamov A."/>
            <person name="Braich B."/>
            <person name="Kosarev P."/>
            <person name="Mahmoud A."/>
            <person name="Hajiyev E."/>
            <person name="Babayeva S."/>
            <person name="Izzatullayeva V."/>
            <person name="Mammadov A."/>
            <person name="Mammadov A."/>
            <person name="Sharifova S."/>
            <person name="Ojaghi J."/>
            <person name="Eynullazada K."/>
            <person name="Bayramov B."/>
            <person name="Abdulazimova A."/>
            <person name="Shahmuradov I."/>
        </authorList>
    </citation>
    <scope>NUCLEOTIDE SEQUENCE [LARGE SCALE GENOMIC DNA]</scope>
    <source>
        <strain evidence="16">AG2017</strain>
        <strain evidence="18">cv. AG2017</strain>
        <tissue evidence="16">Leaf</tissue>
    </source>
</reference>
<reference evidence="17" key="1">
    <citation type="journal article" date="2017" name="Plant J.">
        <title>The pomegranate (Punica granatum L.) genome and the genomics of punicalagin biosynthesis.</title>
        <authorList>
            <person name="Qin G."/>
            <person name="Xu C."/>
            <person name="Ming R."/>
            <person name="Tang H."/>
            <person name="Guyot R."/>
            <person name="Kramer E.M."/>
            <person name="Hu Y."/>
            <person name="Yi X."/>
            <person name="Qi Y."/>
            <person name="Xu X."/>
            <person name="Gao Z."/>
            <person name="Pan H."/>
            <person name="Jian J."/>
            <person name="Tian Y."/>
            <person name="Yue Z."/>
            <person name="Xu Y."/>
        </authorList>
    </citation>
    <scope>NUCLEOTIDE SEQUENCE [LARGE SCALE GENOMIC DNA]</scope>
    <source>
        <strain evidence="17">cv. Dabenzi</strain>
    </source>
</reference>
<dbReference type="Gene3D" id="1.20.910.10">
    <property type="entry name" value="Heme oxygenase-like"/>
    <property type="match status" value="1"/>
</dbReference>
<evidence type="ECO:0000259" key="14">
    <source>
        <dbReference type="Pfam" id="PF03070"/>
    </source>
</evidence>
<keyword evidence="18" id="KW-1185">Reference proteome</keyword>
<feature type="binding site" evidence="13">
    <location>
        <position position="145"/>
    </location>
    <ligand>
        <name>substrate</name>
    </ligand>
</feature>
<name>A0A218WE78_PUNGR</name>
<protein>
    <recommendedName>
        <fullName evidence="3">aminopyrimidine aminohydrolase</fullName>
        <ecNumber evidence="3">3.5.99.2</ecNumber>
    </recommendedName>
    <alternativeName>
        <fullName evidence="10">Aminopyrimidine aminohydrolase</fullName>
    </alternativeName>
    <alternativeName>
        <fullName evidence="11">Formylaminopyrimidine amidohydrolase</fullName>
    </alternativeName>
    <alternativeName>
        <fullName evidence="9">Formylaminopyrimidine deformylase</fullName>
    </alternativeName>
</protein>
<evidence type="ECO:0000313" key="16">
    <source>
        <dbReference type="EMBL" id="PKI78294.1"/>
    </source>
</evidence>
<dbReference type="CDD" id="cd19357">
    <property type="entry name" value="TenA_E_At3g16990-like"/>
    <property type="match status" value="1"/>
</dbReference>
<evidence type="ECO:0000256" key="7">
    <source>
        <dbReference type="ARBA" id="ARBA00050721"/>
    </source>
</evidence>
<proteinExistence type="inferred from homology"/>
<dbReference type="GO" id="GO:0050334">
    <property type="term" value="F:thiaminase activity"/>
    <property type="evidence" value="ECO:0007669"/>
    <property type="project" value="UniProtKB-EC"/>
</dbReference>
<comment type="pathway">
    <text evidence="2">Cofactor biosynthesis; thiamine diphosphate biosynthesis.</text>
</comment>
<accession>A0A218WE78</accession>
<dbReference type="InterPro" id="IPR026285">
    <property type="entry name" value="TenA_E"/>
</dbReference>
<dbReference type="EMBL" id="MTKT01004486">
    <property type="protein sequence ID" value="OWM71125.1"/>
    <property type="molecule type" value="Genomic_DNA"/>
</dbReference>
<feature type="binding site" evidence="13">
    <location>
        <position position="93"/>
    </location>
    <ligand>
        <name>substrate</name>
    </ligand>
</feature>
<evidence type="ECO:0000256" key="13">
    <source>
        <dbReference type="PIRSR" id="PIRSR003170-2"/>
    </source>
</evidence>
<comment type="similarity">
    <text evidence="8">Belongs to the thiaminase-2 family.</text>
</comment>
<keyword evidence="5" id="KW-0784">Thiamine biosynthesis</keyword>
<evidence type="ECO:0000256" key="4">
    <source>
        <dbReference type="ARBA" id="ARBA00022801"/>
    </source>
</evidence>
<dbReference type="STRING" id="22663.A0A218WE78"/>
<evidence type="ECO:0000313" key="15">
    <source>
        <dbReference type="EMBL" id="OWM71125.1"/>
    </source>
</evidence>
<evidence type="ECO:0000256" key="10">
    <source>
        <dbReference type="ARBA" id="ARBA00079571"/>
    </source>
</evidence>
<dbReference type="EC" id="3.5.99.2" evidence="3"/>
<evidence type="ECO:0000256" key="1">
    <source>
        <dbReference type="ARBA" id="ARBA00001881"/>
    </source>
</evidence>
<gene>
    <name evidence="15" type="ORF">CDL15_Pgr011252</name>
    <name evidence="16" type="ORF">CRG98_001352</name>
</gene>
<organism evidence="15 17">
    <name type="scientific">Punica granatum</name>
    <name type="common">Pomegranate</name>
    <dbReference type="NCBI Taxonomy" id="22663"/>
    <lineage>
        <taxon>Eukaryota</taxon>
        <taxon>Viridiplantae</taxon>
        <taxon>Streptophyta</taxon>
        <taxon>Embryophyta</taxon>
        <taxon>Tracheophyta</taxon>
        <taxon>Spermatophyta</taxon>
        <taxon>Magnoliopsida</taxon>
        <taxon>eudicotyledons</taxon>
        <taxon>Gunneridae</taxon>
        <taxon>Pentapetalae</taxon>
        <taxon>rosids</taxon>
        <taxon>malvids</taxon>
        <taxon>Myrtales</taxon>
        <taxon>Lythraceae</taxon>
        <taxon>Punica</taxon>
    </lineage>
</organism>
<evidence type="ECO:0000256" key="8">
    <source>
        <dbReference type="ARBA" id="ARBA00060919"/>
    </source>
</evidence>
<dbReference type="PIRSF" id="PIRSF003170">
    <property type="entry name" value="Pet18p"/>
    <property type="match status" value="1"/>
</dbReference>
<feature type="domain" description="Thiaminase-2/PQQC" evidence="14">
    <location>
        <begin position="25"/>
        <end position="223"/>
    </location>
</feature>
<evidence type="ECO:0000313" key="17">
    <source>
        <dbReference type="Proteomes" id="UP000197138"/>
    </source>
</evidence>
<feature type="active site" description="Proton donor" evidence="12">
    <location>
        <position position="215"/>
    </location>
</feature>
<reference evidence="15" key="2">
    <citation type="submission" date="2017-06" db="EMBL/GenBank/DDBJ databases">
        <title>The pomegranate genome and the genomics of punicalagin biosynthesis.</title>
        <authorList>
            <person name="Xu C."/>
        </authorList>
    </citation>
    <scope>NUCLEOTIDE SEQUENCE [LARGE SCALE GENOMIC DNA]</scope>
    <source>
        <tissue evidence="15">Fresh leaf</tissue>
    </source>
</reference>
<dbReference type="EMBL" id="PGOL01000056">
    <property type="protein sequence ID" value="PKI78294.1"/>
    <property type="molecule type" value="Genomic_DNA"/>
</dbReference>
<evidence type="ECO:0000256" key="2">
    <source>
        <dbReference type="ARBA" id="ARBA00004948"/>
    </source>
</evidence>
<dbReference type="AlphaFoldDB" id="A0A218WE78"/>
<dbReference type="FunFam" id="1.20.910.10:FF:000007">
    <property type="entry name" value="Bifunctional TENA-E protein"/>
    <property type="match status" value="1"/>
</dbReference>
<feature type="binding site" evidence="13">
    <location>
        <position position="52"/>
    </location>
    <ligand>
        <name>substrate</name>
    </ligand>
</feature>
<evidence type="ECO:0000256" key="6">
    <source>
        <dbReference type="ARBA" id="ARBA00023157"/>
    </source>
</evidence>
<dbReference type="GO" id="GO:0005829">
    <property type="term" value="C:cytosol"/>
    <property type="evidence" value="ECO:0007669"/>
    <property type="project" value="TreeGrafter"/>
</dbReference>
<evidence type="ECO:0000256" key="3">
    <source>
        <dbReference type="ARBA" id="ARBA00012684"/>
    </source>
</evidence>
<dbReference type="PANTHER" id="PTHR43198:SF5">
    <property type="entry name" value="BIFUNCTIONAL TENA-E PROTEIN"/>
    <property type="match status" value="1"/>
</dbReference>
<dbReference type="Proteomes" id="UP000197138">
    <property type="component" value="Unassembled WGS sequence"/>
</dbReference>
<keyword evidence="6" id="KW-1015">Disulfide bond</keyword>
<keyword evidence="4" id="KW-0378">Hydrolase</keyword>
<comment type="catalytic activity">
    <reaction evidence="1">
        <text>4-amino-5-aminomethyl-2-methylpyrimidine + H2O = 4-amino-5-hydroxymethyl-2-methylpyrimidine + NH4(+)</text>
        <dbReference type="Rhea" id="RHEA:31799"/>
        <dbReference type="ChEBI" id="CHEBI:15377"/>
        <dbReference type="ChEBI" id="CHEBI:16892"/>
        <dbReference type="ChEBI" id="CHEBI:28938"/>
        <dbReference type="ChEBI" id="CHEBI:63416"/>
        <dbReference type="EC" id="3.5.99.2"/>
    </reaction>
</comment>
<evidence type="ECO:0000256" key="11">
    <source>
        <dbReference type="ARBA" id="ARBA00082825"/>
    </source>
</evidence>
<dbReference type="SUPFAM" id="SSF48613">
    <property type="entry name" value="Heme oxygenase-like"/>
    <property type="match status" value="1"/>
</dbReference>
<evidence type="ECO:0000256" key="9">
    <source>
        <dbReference type="ARBA" id="ARBA00077314"/>
    </source>
</evidence>